<dbReference type="SUPFAM" id="SSF51735">
    <property type="entry name" value="NAD(P)-binding Rossmann-fold domains"/>
    <property type="match status" value="1"/>
</dbReference>
<gene>
    <name evidence="4" type="primary">mdh</name>
    <name evidence="10" type="ORF">DET52_101330</name>
</gene>
<dbReference type="FunFam" id="3.40.50.720:FF:000018">
    <property type="entry name" value="Malate dehydrogenase"/>
    <property type="match status" value="1"/>
</dbReference>
<keyword evidence="3 4" id="KW-0520">NAD</keyword>
<feature type="binding site" evidence="4 6">
    <location>
        <position position="82"/>
    </location>
    <ligand>
        <name>substrate</name>
    </ligand>
</feature>
<dbReference type="Pfam" id="PF00056">
    <property type="entry name" value="Ldh_1_N"/>
    <property type="match status" value="1"/>
</dbReference>
<dbReference type="GO" id="GO:0004459">
    <property type="term" value="F:L-lactate dehydrogenase (NAD+) activity"/>
    <property type="evidence" value="ECO:0007669"/>
    <property type="project" value="TreeGrafter"/>
</dbReference>
<evidence type="ECO:0000313" key="10">
    <source>
        <dbReference type="EMBL" id="TDO04978.1"/>
    </source>
</evidence>
<dbReference type="PROSITE" id="PS51257">
    <property type="entry name" value="PROKAR_LIPOPROTEIN"/>
    <property type="match status" value="1"/>
</dbReference>
<evidence type="ECO:0000256" key="5">
    <source>
        <dbReference type="PIRSR" id="PIRSR000102-1"/>
    </source>
</evidence>
<evidence type="ECO:0000256" key="2">
    <source>
        <dbReference type="ARBA" id="ARBA00023002"/>
    </source>
</evidence>
<dbReference type="RefSeq" id="WP_133463111.1">
    <property type="nucleotide sequence ID" value="NZ_SNWI01000001.1"/>
</dbReference>
<dbReference type="SUPFAM" id="SSF56327">
    <property type="entry name" value="LDH C-terminal domain-like"/>
    <property type="match status" value="1"/>
</dbReference>
<dbReference type="InterPro" id="IPR015955">
    <property type="entry name" value="Lactate_DH/Glyco_Ohase_4_C"/>
</dbReference>
<dbReference type="GO" id="GO:0030060">
    <property type="term" value="F:L-malate dehydrogenase (NAD+) activity"/>
    <property type="evidence" value="ECO:0007669"/>
    <property type="project" value="UniProtKB-UniRule"/>
</dbReference>
<accession>A0A4R6HAL5</accession>
<dbReference type="PANTHER" id="PTHR43128:SF16">
    <property type="entry name" value="L-LACTATE DEHYDROGENASE"/>
    <property type="match status" value="1"/>
</dbReference>
<feature type="binding site" evidence="4 7">
    <location>
        <position position="95"/>
    </location>
    <ligand>
        <name>NAD(+)</name>
        <dbReference type="ChEBI" id="CHEBI:57540"/>
    </ligand>
</feature>
<proteinExistence type="inferred from homology"/>
<feature type="binding site" evidence="4 7">
    <location>
        <begin position="118"/>
        <end position="120"/>
    </location>
    <ligand>
        <name>NAD(+)</name>
        <dbReference type="ChEBI" id="CHEBI:57540"/>
    </ligand>
</feature>
<dbReference type="OrthoDB" id="9802969at2"/>
<dbReference type="PIRSF" id="PIRSF000102">
    <property type="entry name" value="Lac_mal_DH"/>
    <property type="match status" value="1"/>
</dbReference>
<evidence type="ECO:0000256" key="7">
    <source>
        <dbReference type="PIRSR" id="PIRSR000102-3"/>
    </source>
</evidence>
<dbReference type="HAMAP" id="MF_00487">
    <property type="entry name" value="Malate_dehydrog_3"/>
    <property type="match status" value="1"/>
</dbReference>
<evidence type="ECO:0000256" key="3">
    <source>
        <dbReference type="ARBA" id="ARBA00023027"/>
    </source>
</evidence>
<keyword evidence="1 4" id="KW-0816">Tricarboxylic acid cycle</keyword>
<feature type="domain" description="Lactate/malate dehydrogenase C-terminal" evidence="9">
    <location>
        <begin position="147"/>
        <end position="297"/>
    </location>
</feature>
<evidence type="ECO:0000256" key="4">
    <source>
        <dbReference type="HAMAP-Rule" id="MF_00487"/>
    </source>
</evidence>
<name>A0A4R6HAL5_9BACT</name>
<dbReference type="InterPro" id="IPR001557">
    <property type="entry name" value="L-lactate/malate_DH"/>
</dbReference>
<dbReference type="InterPro" id="IPR011275">
    <property type="entry name" value="Malate_DH_type3"/>
</dbReference>
<dbReference type="InterPro" id="IPR036291">
    <property type="entry name" value="NAD(P)-bd_dom_sf"/>
</dbReference>
<dbReference type="PRINTS" id="PR00086">
    <property type="entry name" value="LLDHDRGNASE"/>
</dbReference>
<dbReference type="EC" id="1.1.1.37" evidence="4"/>
<dbReference type="AlphaFoldDB" id="A0A4R6HAL5"/>
<feature type="binding site" evidence="4 6">
    <location>
        <position position="120"/>
    </location>
    <ligand>
        <name>substrate</name>
    </ligand>
</feature>
<comment type="catalytic activity">
    <reaction evidence="4">
        <text>(S)-malate + NAD(+) = oxaloacetate + NADH + H(+)</text>
        <dbReference type="Rhea" id="RHEA:21432"/>
        <dbReference type="ChEBI" id="CHEBI:15378"/>
        <dbReference type="ChEBI" id="CHEBI:15589"/>
        <dbReference type="ChEBI" id="CHEBI:16452"/>
        <dbReference type="ChEBI" id="CHEBI:57540"/>
        <dbReference type="ChEBI" id="CHEBI:57945"/>
        <dbReference type="EC" id="1.1.1.37"/>
    </reaction>
</comment>
<feature type="binding site" evidence="4 6">
    <location>
        <position position="88"/>
    </location>
    <ligand>
        <name>substrate</name>
    </ligand>
</feature>
<evidence type="ECO:0000256" key="1">
    <source>
        <dbReference type="ARBA" id="ARBA00022532"/>
    </source>
</evidence>
<feature type="domain" description="Lactate/malate dehydrogenase N-terminal" evidence="8">
    <location>
        <begin position="1"/>
        <end position="142"/>
    </location>
</feature>
<organism evidence="10 11">
    <name type="scientific">Sunxiuqinia elliptica</name>
    <dbReference type="NCBI Taxonomy" id="655355"/>
    <lineage>
        <taxon>Bacteria</taxon>
        <taxon>Pseudomonadati</taxon>
        <taxon>Bacteroidota</taxon>
        <taxon>Bacteroidia</taxon>
        <taxon>Marinilabiliales</taxon>
        <taxon>Prolixibacteraceae</taxon>
        <taxon>Sunxiuqinia</taxon>
    </lineage>
</organism>
<dbReference type="InterPro" id="IPR001236">
    <property type="entry name" value="Lactate/malate_DH_N"/>
</dbReference>
<feature type="active site" description="Proton acceptor" evidence="4 5">
    <location>
        <position position="175"/>
    </location>
</feature>
<comment type="function">
    <text evidence="4">Catalyzes the reversible oxidation of malate to oxaloacetate.</text>
</comment>
<sequence>MKVTVVGAGAVGASCAEYIAIKDFADEIVLVDIKEGFAEGKAMDLMQTASLNGFDSTIVGSTNDYSKTAGSDVAVITSGIPRKPGMTREELIGINAGIVKTVAENLIKHSPNVILIVVSNPMDTMAYLAHKATGLPKNRIIGMGGALDSARFKFRLAEALECPQSDVEGMVIGGHSDTGMVPLIEKAVRNSVPISEFLSEEKMSEVVEATKVGGATLTKLLGTSAWYAPGAAVSELVKAIALDSKKMFPCSALLEGEYGLNDISLGVPCVLGKNGIEKIVEISLSDAEKEKLTASAEGVSKVNALLEV</sequence>
<dbReference type="EMBL" id="SNWI01000001">
    <property type="protein sequence ID" value="TDO04978.1"/>
    <property type="molecule type" value="Genomic_DNA"/>
</dbReference>
<comment type="similarity">
    <text evidence="4">Belongs to the LDH/MDH superfamily. MDH type 3 family.</text>
</comment>
<protein>
    <recommendedName>
        <fullName evidence="4">Malate dehydrogenase</fullName>
        <ecNumber evidence="4">1.1.1.37</ecNumber>
    </recommendedName>
</protein>
<evidence type="ECO:0000259" key="8">
    <source>
        <dbReference type="Pfam" id="PF00056"/>
    </source>
</evidence>
<dbReference type="CDD" id="cd01339">
    <property type="entry name" value="LDH-like_MDH"/>
    <property type="match status" value="1"/>
</dbReference>
<dbReference type="Gene3D" id="3.90.110.10">
    <property type="entry name" value="Lactate dehydrogenase/glycoside hydrolase, family 4, C-terminal"/>
    <property type="match status" value="1"/>
</dbReference>
<dbReference type="Gene3D" id="3.40.50.720">
    <property type="entry name" value="NAD(P)-binding Rossmann-like Domain"/>
    <property type="match status" value="1"/>
</dbReference>
<dbReference type="Proteomes" id="UP000294848">
    <property type="component" value="Unassembled WGS sequence"/>
</dbReference>
<feature type="binding site" evidence="4 7">
    <location>
        <begin position="7"/>
        <end position="12"/>
    </location>
    <ligand>
        <name>NAD(+)</name>
        <dbReference type="ChEBI" id="CHEBI:57540"/>
    </ligand>
</feature>
<comment type="caution">
    <text evidence="10">The sequence shown here is derived from an EMBL/GenBank/DDBJ whole genome shotgun (WGS) entry which is preliminary data.</text>
</comment>
<dbReference type="PANTHER" id="PTHR43128">
    <property type="entry name" value="L-2-HYDROXYCARBOXYLATE DEHYDROGENASE (NAD(P)(+))"/>
    <property type="match status" value="1"/>
</dbReference>
<feature type="binding site" evidence="4 6">
    <location>
        <position position="151"/>
    </location>
    <ligand>
        <name>substrate</name>
    </ligand>
</feature>
<evidence type="ECO:0000256" key="6">
    <source>
        <dbReference type="PIRSR" id="PIRSR000102-2"/>
    </source>
</evidence>
<reference evidence="10 11" key="1">
    <citation type="submission" date="2019-03" db="EMBL/GenBank/DDBJ databases">
        <title>Freshwater and sediment microbial communities from various areas in North America, analyzing microbe dynamics in response to fracking.</title>
        <authorList>
            <person name="Lamendella R."/>
        </authorList>
    </citation>
    <scope>NUCLEOTIDE SEQUENCE [LARGE SCALE GENOMIC DNA]</scope>
    <source>
        <strain evidence="10 11">114D</strain>
    </source>
</reference>
<dbReference type="NCBIfam" id="NF004863">
    <property type="entry name" value="PRK06223.1"/>
    <property type="match status" value="1"/>
</dbReference>
<dbReference type="InterPro" id="IPR022383">
    <property type="entry name" value="Lactate/malate_DH_C"/>
</dbReference>
<dbReference type="GO" id="GO:0006089">
    <property type="term" value="P:lactate metabolic process"/>
    <property type="evidence" value="ECO:0007669"/>
    <property type="project" value="TreeGrafter"/>
</dbReference>
<evidence type="ECO:0000259" key="9">
    <source>
        <dbReference type="Pfam" id="PF02866"/>
    </source>
</evidence>
<keyword evidence="2 4" id="KW-0560">Oxidoreductase</keyword>
<dbReference type="Pfam" id="PF02866">
    <property type="entry name" value="Ldh_1_C"/>
    <property type="match status" value="1"/>
</dbReference>
<dbReference type="GO" id="GO:0006099">
    <property type="term" value="P:tricarboxylic acid cycle"/>
    <property type="evidence" value="ECO:0007669"/>
    <property type="project" value="UniProtKB-UniRule"/>
</dbReference>
<evidence type="ECO:0000313" key="11">
    <source>
        <dbReference type="Proteomes" id="UP000294848"/>
    </source>
</evidence>
<feature type="binding site" evidence="4 7">
    <location>
        <position position="32"/>
    </location>
    <ligand>
        <name>NAD(+)</name>
        <dbReference type="ChEBI" id="CHEBI:57540"/>
    </ligand>
</feature>